<evidence type="ECO:0000256" key="7">
    <source>
        <dbReference type="ARBA" id="ARBA00023587"/>
    </source>
</evidence>
<evidence type="ECO:0000256" key="5">
    <source>
        <dbReference type="ARBA" id="ARBA00023239"/>
    </source>
</evidence>
<keyword evidence="11" id="KW-1283">Bacterial microcompartment</keyword>
<keyword evidence="17" id="KW-1185">Reference proteome</keyword>
<dbReference type="STRING" id="364032.SAMN05443662_0211"/>
<dbReference type="GO" id="GO:0015977">
    <property type="term" value="P:carbon fixation"/>
    <property type="evidence" value="ECO:0007669"/>
    <property type="project" value="UniProtKB-UniRule"/>
</dbReference>
<evidence type="ECO:0000256" key="9">
    <source>
        <dbReference type="ARBA" id="ARBA00024021"/>
    </source>
</evidence>
<dbReference type="EMBL" id="FSRE01000001">
    <property type="protein sequence ID" value="SIN71131.1"/>
    <property type="molecule type" value="Genomic_DNA"/>
</dbReference>
<evidence type="ECO:0000256" key="10">
    <source>
        <dbReference type="ARBA" id="ARBA00024121"/>
    </source>
</evidence>
<gene>
    <name evidence="16" type="ORF">SAMN05443662_0211</name>
</gene>
<evidence type="ECO:0000256" key="4">
    <source>
        <dbReference type="ARBA" id="ARBA00022833"/>
    </source>
</evidence>
<comment type="catalytic activity">
    <reaction evidence="12">
        <text>hydrogencarbonate + H(+) = CO2 + H2O</text>
        <dbReference type="Rhea" id="RHEA:10748"/>
        <dbReference type="ChEBI" id="CHEBI:15377"/>
        <dbReference type="ChEBI" id="CHEBI:15378"/>
        <dbReference type="ChEBI" id="CHEBI:16526"/>
        <dbReference type="ChEBI" id="CHEBI:17544"/>
        <dbReference type="EC" id="4.2.1.1"/>
    </reaction>
</comment>
<dbReference type="GO" id="GO:0031470">
    <property type="term" value="C:carboxysome"/>
    <property type="evidence" value="ECO:0007669"/>
    <property type="project" value="UniProtKB-SubCell"/>
</dbReference>
<dbReference type="Pfam" id="PF20686">
    <property type="entry name" value="CsoSCA_cat"/>
    <property type="match status" value="1"/>
</dbReference>
<dbReference type="AlphaFoldDB" id="A0A1N6DJX3"/>
<protein>
    <recommendedName>
        <fullName evidence="10 13">Carboxysome shell carbonic anhydrase</fullName>
        <ecNumber evidence="2 13">4.2.1.1</ecNumber>
    </recommendedName>
</protein>
<evidence type="ECO:0000313" key="17">
    <source>
        <dbReference type="Proteomes" id="UP000198461"/>
    </source>
</evidence>
<dbReference type="InterPro" id="IPR043065">
    <property type="entry name" value="CsoSCA_N_sf"/>
</dbReference>
<sequence>MSVISRRVGKRSRRPLIWQSARNDSAAFATVAETPAATPLRRDVSGRGVNAGAQKPSIRPGVTHPLADAAQNAKLHQYECSVKARFDLLRDAARQFVEQHDIERMRTDALNDAYFRIAQVNLSDRAWDGLKCAPQSLRAQLLYVESTFAEYIRTANDFYINDPLHGRSEARAFRQRLLDLGIHGIDMAPCADGRLAHVVSYVLRLPWSVVRRKAHAGAMFDVSESVRNWVFTEYTRFAFNQPNPVNADSRYLTIAVYHYSKTDPGHLGCAAHGSDEHKAAQAALQKLQDYRTAIENRFGCGAAVRTLLLGLNTDDDTLRVHVPDETGQLDLDRYVDTGALYAATQGMSAEAAAERIEIEIDSACIRDRAVPPAPEVRALLAMLIRNNFSQIAYVQDYEGGQYTDLDHAERFIGIGDVLEDVQLRNLCYYSYMHTIEEGADDIDVGIKIFKKLNVKQGLPIPVIIRCTYDGRVPESRDRAIARANRLENALIARYKPLVDGLMLFTLKTLRDHTQCHPPEVVGAEQEHLACYFRSAKE</sequence>
<evidence type="ECO:0000256" key="2">
    <source>
        <dbReference type="ARBA" id="ARBA00012925"/>
    </source>
</evidence>
<dbReference type="GO" id="GO:0004089">
    <property type="term" value="F:carbonate dehydratase activity"/>
    <property type="evidence" value="ECO:0007669"/>
    <property type="project" value="UniProtKB-UniRule"/>
</dbReference>
<feature type="domain" description="Carboxysome Shell Carbonic Anhydrase catalytic" evidence="15">
    <location>
        <begin position="173"/>
        <end position="407"/>
    </location>
</feature>
<dbReference type="OrthoDB" id="544846at2"/>
<dbReference type="GO" id="GO:0046872">
    <property type="term" value="F:metal ion binding"/>
    <property type="evidence" value="ECO:0007669"/>
    <property type="project" value="UniProtKB-KW"/>
</dbReference>
<dbReference type="NCBIfam" id="TIGR02701">
    <property type="entry name" value="shell_carb_anhy"/>
    <property type="match status" value="1"/>
</dbReference>
<proteinExistence type="inferred from homology"/>
<keyword evidence="6" id="KW-0120">Carbon dioxide fixation</keyword>
<evidence type="ECO:0000256" key="11">
    <source>
        <dbReference type="ARBA" id="ARBA00024446"/>
    </source>
</evidence>
<dbReference type="Gene3D" id="3.30.1330.140">
    <property type="entry name" value="Carboxysome Shell Carbonic Anhydrase, C-terminal domain"/>
    <property type="match status" value="1"/>
</dbReference>
<comment type="subcellular location">
    <subcellularLocation>
        <location evidence="7">Carboxysome</location>
    </subcellularLocation>
</comment>
<keyword evidence="3" id="KW-0479">Metal-binding</keyword>
<evidence type="ECO:0000259" key="15">
    <source>
        <dbReference type="Pfam" id="PF20686"/>
    </source>
</evidence>
<accession>A0A1N6DJX3</accession>
<keyword evidence="8" id="KW-1282">Carboxysome</keyword>
<evidence type="ECO:0000256" key="8">
    <source>
        <dbReference type="ARBA" id="ARBA00023669"/>
    </source>
</evidence>
<evidence type="ECO:0000256" key="13">
    <source>
        <dbReference type="NCBIfam" id="TIGR02701"/>
    </source>
</evidence>
<evidence type="ECO:0000256" key="6">
    <source>
        <dbReference type="ARBA" id="ARBA00023300"/>
    </source>
</evidence>
<reference evidence="16 17" key="1">
    <citation type="submission" date="2016-11" db="EMBL/GenBank/DDBJ databases">
        <authorList>
            <person name="Jaros S."/>
            <person name="Januszkiewicz K."/>
            <person name="Wedrychowicz H."/>
        </authorList>
    </citation>
    <scope>NUCLEOTIDE SEQUENCE [LARGE SCALE GENOMIC DNA]</scope>
    <source>
        <strain evidence="16 17">DSM 17737</strain>
    </source>
</reference>
<dbReference type="Proteomes" id="UP000198461">
    <property type="component" value="Unassembled WGS sequence"/>
</dbReference>
<evidence type="ECO:0000313" key="16">
    <source>
        <dbReference type="EMBL" id="SIN71131.1"/>
    </source>
</evidence>
<dbReference type="InterPro" id="IPR043066">
    <property type="entry name" value="CsoSCA_C_sf"/>
</dbReference>
<evidence type="ECO:0000256" key="3">
    <source>
        <dbReference type="ARBA" id="ARBA00022723"/>
    </source>
</evidence>
<dbReference type="InterPro" id="IPR048620">
    <property type="entry name" value="CsoSCA_C"/>
</dbReference>
<evidence type="ECO:0000256" key="12">
    <source>
        <dbReference type="ARBA" id="ARBA00048348"/>
    </source>
</evidence>
<keyword evidence="5" id="KW-0456">Lyase</keyword>
<feature type="domain" description="Carboxysome Shell Carbonic Anhydrase C-terminal" evidence="14">
    <location>
        <begin position="408"/>
        <end position="523"/>
    </location>
</feature>
<organism evidence="16 17">
    <name type="scientific">Sulfurivirga caldicuralii</name>
    <dbReference type="NCBI Taxonomy" id="364032"/>
    <lineage>
        <taxon>Bacteria</taxon>
        <taxon>Pseudomonadati</taxon>
        <taxon>Pseudomonadota</taxon>
        <taxon>Gammaproteobacteria</taxon>
        <taxon>Thiotrichales</taxon>
        <taxon>Piscirickettsiaceae</taxon>
        <taxon>Sulfurivirga</taxon>
    </lineage>
</organism>
<dbReference type="Pfam" id="PF08936">
    <property type="entry name" value="CsoSCA_C"/>
    <property type="match status" value="1"/>
</dbReference>
<evidence type="ECO:0000259" key="14">
    <source>
        <dbReference type="Pfam" id="PF08936"/>
    </source>
</evidence>
<comment type="similarity">
    <text evidence="9">Belongs to the beta-class carbonic anhydrase family. CsoSCA subfamily.</text>
</comment>
<dbReference type="RefSeq" id="WP_084188170.1">
    <property type="nucleotide sequence ID" value="NZ_FSRE01000001.1"/>
</dbReference>
<comment type="cofactor">
    <cofactor evidence="1">
        <name>Zn(2+)</name>
        <dbReference type="ChEBI" id="CHEBI:29105"/>
    </cofactor>
</comment>
<dbReference type="Gene3D" id="1.20.120.1310">
    <property type="entry name" value="Carboxysome Shell Carbonic Anhydrase, N-terminal helical domain"/>
    <property type="match status" value="1"/>
</dbReference>
<dbReference type="InterPro" id="IPR048539">
    <property type="entry name" value="CsoSCA_cat"/>
</dbReference>
<dbReference type="EC" id="4.2.1.1" evidence="2 13"/>
<evidence type="ECO:0000256" key="1">
    <source>
        <dbReference type="ARBA" id="ARBA00001947"/>
    </source>
</evidence>
<dbReference type="InterPro" id="IPR014074">
    <property type="entry name" value="Carboxysome_shell_carb_anhy"/>
</dbReference>
<name>A0A1N6DJX3_9GAMM</name>
<keyword evidence="4" id="KW-0862">Zinc</keyword>